<gene>
    <name evidence="2" type="ORF">O181_031450</name>
</gene>
<feature type="compositionally biased region" description="Polar residues" evidence="1">
    <location>
        <begin position="101"/>
        <end position="110"/>
    </location>
</feature>
<organism evidence="2 3">
    <name type="scientific">Austropuccinia psidii MF-1</name>
    <dbReference type="NCBI Taxonomy" id="1389203"/>
    <lineage>
        <taxon>Eukaryota</taxon>
        <taxon>Fungi</taxon>
        <taxon>Dikarya</taxon>
        <taxon>Basidiomycota</taxon>
        <taxon>Pucciniomycotina</taxon>
        <taxon>Pucciniomycetes</taxon>
        <taxon>Pucciniales</taxon>
        <taxon>Sphaerophragmiaceae</taxon>
        <taxon>Austropuccinia</taxon>
    </lineage>
</organism>
<evidence type="ECO:0000313" key="2">
    <source>
        <dbReference type="EMBL" id="MBW0491735.1"/>
    </source>
</evidence>
<sequence length="139" mass="14883">MPVQHSPPARQTRSSSTEGPLRQRTKFGRRSTIQEGRKRAKKIKFFSGVVGGFPGLSRTTFKGPGEDGEEEEKNTVGEAESDGTECVTSPMGESQGIGGSNLAQSNQPVSHKSGPSLLEIMQKMTAIMENLQAASSSEE</sequence>
<dbReference type="Proteomes" id="UP000765509">
    <property type="component" value="Unassembled WGS sequence"/>
</dbReference>
<keyword evidence="3" id="KW-1185">Reference proteome</keyword>
<name>A0A9Q3CZ36_9BASI</name>
<evidence type="ECO:0000313" key="3">
    <source>
        <dbReference type="Proteomes" id="UP000765509"/>
    </source>
</evidence>
<accession>A0A9Q3CZ36</accession>
<dbReference type="AlphaFoldDB" id="A0A9Q3CZ36"/>
<feature type="region of interest" description="Disordered" evidence="1">
    <location>
        <begin position="1"/>
        <end position="39"/>
    </location>
</feature>
<dbReference type="EMBL" id="AVOT02011239">
    <property type="protein sequence ID" value="MBW0491735.1"/>
    <property type="molecule type" value="Genomic_DNA"/>
</dbReference>
<reference evidence="2" key="1">
    <citation type="submission" date="2021-03" db="EMBL/GenBank/DDBJ databases">
        <title>Draft genome sequence of rust myrtle Austropuccinia psidii MF-1, a brazilian biotype.</title>
        <authorList>
            <person name="Quecine M.C."/>
            <person name="Pachon D.M.R."/>
            <person name="Bonatelli M.L."/>
            <person name="Correr F.H."/>
            <person name="Franceschini L.M."/>
            <person name="Leite T.F."/>
            <person name="Margarido G.R.A."/>
            <person name="Almeida C.A."/>
            <person name="Ferrarezi J.A."/>
            <person name="Labate C.A."/>
        </authorList>
    </citation>
    <scope>NUCLEOTIDE SEQUENCE</scope>
    <source>
        <strain evidence="2">MF-1</strain>
    </source>
</reference>
<evidence type="ECO:0000256" key="1">
    <source>
        <dbReference type="SAM" id="MobiDB-lite"/>
    </source>
</evidence>
<proteinExistence type="predicted"/>
<comment type="caution">
    <text evidence="2">The sequence shown here is derived from an EMBL/GenBank/DDBJ whole genome shotgun (WGS) entry which is preliminary data.</text>
</comment>
<feature type="compositionally biased region" description="Polar residues" evidence="1">
    <location>
        <begin position="9"/>
        <end position="18"/>
    </location>
</feature>
<protein>
    <submittedName>
        <fullName evidence="2">Uncharacterized protein</fullName>
    </submittedName>
</protein>
<feature type="region of interest" description="Disordered" evidence="1">
    <location>
        <begin position="55"/>
        <end position="113"/>
    </location>
</feature>